<dbReference type="AlphaFoldDB" id="A0A8J5TY33"/>
<comment type="caution">
    <text evidence="2">The sequence shown here is derived from an EMBL/GenBank/DDBJ whole genome shotgun (WGS) entry which is preliminary data.</text>
</comment>
<dbReference type="EMBL" id="JAELUR010000037">
    <property type="protein sequence ID" value="KAG7403912.1"/>
    <property type="molecule type" value="Genomic_DNA"/>
</dbReference>
<feature type="compositionally biased region" description="Low complexity" evidence="1">
    <location>
        <begin position="46"/>
        <end position="56"/>
    </location>
</feature>
<gene>
    <name evidence="2" type="ORF">Forpi1262_v018661</name>
</gene>
<proteinExistence type="predicted"/>
<evidence type="ECO:0000313" key="3">
    <source>
        <dbReference type="Proteomes" id="UP000693942"/>
    </source>
</evidence>
<feature type="compositionally biased region" description="Polar residues" evidence="1">
    <location>
        <begin position="18"/>
        <end position="38"/>
    </location>
</feature>
<protein>
    <submittedName>
        <fullName evidence="2">Uncharacterized protein</fullName>
    </submittedName>
</protein>
<sequence>MPLESRPLSSRSEYRPGLSQQNGSVTERASTGDCTRSQSRTDHALSETSTINSSNTSDHRLKSAMDHEGISHTDYDEAFTGRGDVDFDDAGYFDLDTTSTTSVDTVAENFQQLFGRQYHNEGIGYHWEPNDETRQQMWDGLDFADEHPDADVIAKSTIAAENGPSKNLRSTTYMLGT</sequence>
<dbReference type="Proteomes" id="UP000693942">
    <property type="component" value="Unassembled WGS sequence"/>
</dbReference>
<name>A0A8J5TY33_FUSOX</name>
<evidence type="ECO:0000256" key="1">
    <source>
        <dbReference type="SAM" id="MobiDB-lite"/>
    </source>
</evidence>
<feature type="region of interest" description="Disordered" evidence="1">
    <location>
        <begin position="1"/>
        <end position="59"/>
    </location>
</feature>
<evidence type="ECO:0000313" key="2">
    <source>
        <dbReference type="EMBL" id="KAG7403912.1"/>
    </source>
</evidence>
<reference evidence="2" key="1">
    <citation type="submission" date="2021-04" db="EMBL/GenBank/DDBJ databases">
        <title>First draft genome resource for Brassicaceae pathogens Fusarium oxysporum f. sp. raphani and Fusarium oxysporum f. sp. rapae.</title>
        <authorList>
            <person name="Asai S."/>
        </authorList>
    </citation>
    <scope>NUCLEOTIDE SEQUENCE</scope>
    <source>
        <strain evidence="2">Tf1262</strain>
    </source>
</reference>
<organism evidence="2 3">
    <name type="scientific">Fusarium oxysporum f. sp. raphani</name>
    <dbReference type="NCBI Taxonomy" id="96318"/>
    <lineage>
        <taxon>Eukaryota</taxon>
        <taxon>Fungi</taxon>
        <taxon>Dikarya</taxon>
        <taxon>Ascomycota</taxon>
        <taxon>Pezizomycotina</taxon>
        <taxon>Sordariomycetes</taxon>
        <taxon>Hypocreomycetidae</taxon>
        <taxon>Hypocreales</taxon>
        <taxon>Nectriaceae</taxon>
        <taxon>Fusarium</taxon>
        <taxon>Fusarium oxysporum species complex</taxon>
    </lineage>
</organism>
<accession>A0A8J5TY33</accession>